<dbReference type="AlphaFoldDB" id="A0A1M5J859"/>
<dbReference type="Gene3D" id="1.20.58.340">
    <property type="entry name" value="Magnesium transport protein CorA, transmembrane region"/>
    <property type="match status" value="2"/>
</dbReference>
<evidence type="ECO:0000256" key="11">
    <source>
        <dbReference type="ARBA" id="ARBA00045497"/>
    </source>
</evidence>
<evidence type="ECO:0000313" key="14">
    <source>
        <dbReference type="Proteomes" id="UP000183988"/>
    </source>
</evidence>
<dbReference type="Proteomes" id="UP000183988">
    <property type="component" value="Unassembled WGS sequence"/>
</dbReference>
<keyword evidence="14" id="KW-1185">Reference proteome</keyword>
<dbReference type="GO" id="GO:0050897">
    <property type="term" value="F:cobalt ion binding"/>
    <property type="evidence" value="ECO:0007669"/>
    <property type="project" value="TreeGrafter"/>
</dbReference>
<accession>A0A1M5J859</accession>
<keyword evidence="5 12" id="KW-0812">Transmembrane</keyword>
<evidence type="ECO:0000256" key="7">
    <source>
        <dbReference type="ARBA" id="ARBA00022989"/>
    </source>
</evidence>
<dbReference type="NCBIfam" id="TIGR00383">
    <property type="entry name" value="corA"/>
    <property type="match status" value="1"/>
</dbReference>
<dbReference type="InterPro" id="IPR045863">
    <property type="entry name" value="CorA_TM1_TM2"/>
</dbReference>
<keyword evidence="3 12" id="KW-0813">Transport</keyword>
<evidence type="ECO:0000256" key="2">
    <source>
        <dbReference type="ARBA" id="ARBA00009765"/>
    </source>
</evidence>
<dbReference type="SUPFAM" id="SSF144083">
    <property type="entry name" value="Magnesium transport protein CorA, transmembrane region"/>
    <property type="match status" value="1"/>
</dbReference>
<proteinExistence type="inferred from homology"/>
<dbReference type="Gene3D" id="3.30.460.20">
    <property type="entry name" value="CorA soluble domain-like"/>
    <property type="match status" value="1"/>
</dbReference>
<protein>
    <recommendedName>
        <fullName evidence="12">Magnesium transport protein CorA</fullName>
    </recommendedName>
</protein>
<dbReference type="CDD" id="cd12831">
    <property type="entry name" value="TmCorA-like_u2"/>
    <property type="match status" value="1"/>
</dbReference>
<dbReference type="SUPFAM" id="SSF143865">
    <property type="entry name" value="CorA soluble domain-like"/>
    <property type="match status" value="1"/>
</dbReference>
<evidence type="ECO:0000313" key="13">
    <source>
        <dbReference type="EMBL" id="SHG36203.1"/>
    </source>
</evidence>
<feature type="transmembrane region" description="Helical" evidence="12">
    <location>
        <begin position="289"/>
        <end position="310"/>
    </location>
</feature>
<keyword evidence="7 12" id="KW-1133">Transmembrane helix</keyword>
<keyword evidence="4 12" id="KW-1003">Cell membrane</keyword>
<dbReference type="RefSeq" id="WP_072891037.1">
    <property type="nucleotide sequence ID" value="NZ_FQVW01000028.1"/>
</dbReference>
<dbReference type="STRING" id="930117.SAMN05216225_102831"/>
<dbReference type="GO" id="GO:0015087">
    <property type="term" value="F:cobalt ion transmembrane transporter activity"/>
    <property type="evidence" value="ECO:0007669"/>
    <property type="project" value="UniProtKB-UniRule"/>
</dbReference>
<dbReference type="InterPro" id="IPR002523">
    <property type="entry name" value="MgTranspt_CorA/ZnTranspt_ZntB"/>
</dbReference>
<keyword evidence="8 12" id="KW-0406">Ion transport</keyword>
<sequence length="316" mass="37705">MIQIIAITSDNKRKTMKSIDEVLDGDYQWWWIDFNNPTDEEVKQLDTKLHFHQLAIEDCILGQQRPKMDYYDDFSLIVTHTIGPVSFDQHEINVFIGDQFIVTFHKDDVPEVNQVWNMAIKQEDMKDWDIYRIFYEILDKVVDHYFPIIYQLEDSINLVEDNPEELSMNVLLEQLFELRHELLKLRHAINPIRDLVYRILNSSHLQGIEDRREYFADIYDHLLKLSEMVDSNREITNDIRDNFISLNSYQQNKVIQVLTVITSIFAPLTFIAGIYGMNFVNMPELEWHYGYYIILALMFVLSLAMIMWFIKRGWFG</sequence>
<dbReference type="GO" id="GO:0000287">
    <property type="term" value="F:magnesium ion binding"/>
    <property type="evidence" value="ECO:0007669"/>
    <property type="project" value="TreeGrafter"/>
</dbReference>
<evidence type="ECO:0000256" key="12">
    <source>
        <dbReference type="RuleBase" id="RU362010"/>
    </source>
</evidence>
<dbReference type="GO" id="GO:0015095">
    <property type="term" value="F:magnesium ion transmembrane transporter activity"/>
    <property type="evidence" value="ECO:0007669"/>
    <property type="project" value="UniProtKB-UniRule"/>
</dbReference>
<dbReference type="OrthoDB" id="9803416at2"/>
<evidence type="ECO:0000256" key="3">
    <source>
        <dbReference type="ARBA" id="ARBA00022448"/>
    </source>
</evidence>
<comment type="subcellular location">
    <subcellularLocation>
        <location evidence="1">Cell membrane</location>
        <topology evidence="1">Multi-pass membrane protein</topology>
    </subcellularLocation>
    <subcellularLocation>
        <location evidence="12">Membrane</location>
        <topology evidence="12">Multi-pass membrane protein</topology>
    </subcellularLocation>
</comment>
<keyword evidence="6 12" id="KW-0460">Magnesium</keyword>
<evidence type="ECO:0000256" key="5">
    <source>
        <dbReference type="ARBA" id="ARBA00022692"/>
    </source>
</evidence>
<evidence type="ECO:0000256" key="1">
    <source>
        <dbReference type="ARBA" id="ARBA00004651"/>
    </source>
</evidence>
<dbReference type="Pfam" id="PF01544">
    <property type="entry name" value="CorA"/>
    <property type="match status" value="1"/>
</dbReference>
<gene>
    <name evidence="12" type="primary">corA</name>
    <name evidence="13" type="ORF">SAMN05216225_102831</name>
</gene>
<dbReference type="InterPro" id="IPR004488">
    <property type="entry name" value="Mg/Co-transport_prot_CorA"/>
</dbReference>
<comment type="function">
    <text evidence="11">Mediates influx of magnesium ions. Alternates between open and closed states. Activated by low cytoplasmic Mg(2+) levels. Inactive when cytoplasmic Mg(2+) levels are high.</text>
</comment>
<organism evidence="13 14">
    <name type="scientific">Ornithinibacillus halophilus</name>
    <dbReference type="NCBI Taxonomy" id="930117"/>
    <lineage>
        <taxon>Bacteria</taxon>
        <taxon>Bacillati</taxon>
        <taxon>Bacillota</taxon>
        <taxon>Bacilli</taxon>
        <taxon>Bacillales</taxon>
        <taxon>Bacillaceae</taxon>
        <taxon>Ornithinibacillus</taxon>
    </lineage>
</organism>
<dbReference type="PANTHER" id="PTHR46494">
    <property type="entry name" value="CORA FAMILY METAL ION TRANSPORTER (EUROFUNG)"/>
    <property type="match status" value="1"/>
</dbReference>
<dbReference type="EMBL" id="FQVW01000028">
    <property type="protein sequence ID" value="SHG36203.1"/>
    <property type="molecule type" value="Genomic_DNA"/>
</dbReference>
<feature type="transmembrane region" description="Helical" evidence="12">
    <location>
        <begin position="254"/>
        <end position="277"/>
    </location>
</feature>
<comment type="catalytic activity">
    <reaction evidence="10">
        <text>Mg(2+)(in) = Mg(2+)(out)</text>
        <dbReference type="Rhea" id="RHEA:29827"/>
        <dbReference type="ChEBI" id="CHEBI:18420"/>
    </reaction>
</comment>
<dbReference type="PANTHER" id="PTHR46494:SF1">
    <property type="entry name" value="CORA FAMILY METAL ION TRANSPORTER (EUROFUNG)"/>
    <property type="match status" value="1"/>
</dbReference>
<evidence type="ECO:0000256" key="8">
    <source>
        <dbReference type="ARBA" id="ARBA00023065"/>
    </source>
</evidence>
<dbReference type="InterPro" id="IPR045861">
    <property type="entry name" value="CorA_cytoplasmic_dom"/>
</dbReference>
<evidence type="ECO:0000256" key="10">
    <source>
        <dbReference type="ARBA" id="ARBA00034269"/>
    </source>
</evidence>
<comment type="similarity">
    <text evidence="2 12">Belongs to the CorA metal ion transporter (MIT) (TC 1.A.35) family.</text>
</comment>
<keyword evidence="9 12" id="KW-0472">Membrane</keyword>
<reference evidence="13 14" key="1">
    <citation type="submission" date="2016-11" db="EMBL/GenBank/DDBJ databases">
        <authorList>
            <person name="Jaros S."/>
            <person name="Januszkiewicz K."/>
            <person name="Wedrychowicz H."/>
        </authorList>
    </citation>
    <scope>NUCLEOTIDE SEQUENCE [LARGE SCALE GENOMIC DNA]</scope>
    <source>
        <strain evidence="13 14">IBRC-M 10683</strain>
    </source>
</reference>
<evidence type="ECO:0000256" key="6">
    <source>
        <dbReference type="ARBA" id="ARBA00022842"/>
    </source>
</evidence>
<evidence type="ECO:0000256" key="4">
    <source>
        <dbReference type="ARBA" id="ARBA00022475"/>
    </source>
</evidence>
<dbReference type="FunFam" id="1.20.58.340:FF:000004">
    <property type="entry name" value="Magnesium transport protein CorA"/>
    <property type="match status" value="1"/>
</dbReference>
<evidence type="ECO:0000256" key="9">
    <source>
        <dbReference type="ARBA" id="ARBA00023136"/>
    </source>
</evidence>
<name>A0A1M5J859_9BACI</name>
<dbReference type="GO" id="GO:0005886">
    <property type="term" value="C:plasma membrane"/>
    <property type="evidence" value="ECO:0007669"/>
    <property type="project" value="UniProtKB-SubCell"/>
</dbReference>